<name>A0A5B7GZF8_PORTR</name>
<reference evidence="1 2" key="1">
    <citation type="submission" date="2019-05" db="EMBL/GenBank/DDBJ databases">
        <title>Another draft genome of Portunus trituberculatus and its Hox gene families provides insights of decapod evolution.</title>
        <authorList>
            <person name="Jeong J.-H."/>
            <person name="Song I."/>
            <person name="Kim S."/>
            <person name="Choi T."/>
            <person name="Kim D."/>
            <person name="Ryu S."/>
            <person name="Kim W."/>
        </authorList>
    </citation>
    <scope>NUCLEOTIDE SEQUENCE [LARGE SCALE GENOMIC DNA]</scope>
    <source>
        <tissue evidence="1">Muscle</tissue>
    </source>
</reference>
<dbReference type="AlphaFoldDB" id="A0A5B7GZF8"/>
<dbReference type="EMBL" id="VSRR010019497">
    <property type="protein sequence ID" value="MPC62288.1"/>
    <property type="molecule type" value="Genomic_DNA"/>
</dbReference>
<evidence type="ECO:0000313" key="2">
    <source>
        <dbReference type="Proteomes" id="UP000324222"/>
    </source>
</evidence>
<gene>
    <name evidence="1" type="ORF">E2C01_056371</name>
</gene>
<comment type="caution">
    <text evidence="1">The sequence shown here is derived from an EMBL/GenBank/DDBJ whole genome shotgun (WGS) entry which is preliminary data.</text>
</comment>
<evidence type="ECO:0000313" key="1">
    <source>
        <dbReference type="EMBL" id="MPC62288.1"/>
    </source>
</evidence>
<protein>
    <submittedName>
        <fullName evidence="1">Uncharacterized protein</fullName>
    </submittedName>
</protein>
<proteinExistence type="predicted"/>
<sequence length="127" mass="13973">MKCSETRLSDGGCSLGPCCQGASGGSVTFTLSRYSVLLPICFRLAVPEAPSPLKTHLSGILFGVPPISKPTCWETIAPSEEAQPTLRPWTGFEPERLETPRTPKHCILFYREELSENVQRYTVMDVA</sequence>
<organism evidence="1 2">
    <name type="scientific">Portunus trituberculatus</name>
    <name type="common">Swimming crab</name>
    <name type="synonym">Neptunus trituberculatus</name>
    <dbReference type="NCBI Taxonomy" id="210409"/>
    <lineage>
        <taxon>Eukaryota</taxon>
        <taxon>Metazoa</taxon>
        <taxon>Ecdysozoa</taxon>
        <taxon>Arthropoda</taxon>
        <taxon>Crustacea</taxon>
        <taxon>Multicrustacea</taxon>
        <taxon>Malacostraca</taxon>
        <taxon>Eumalacostraca</taxon>
        <taxon>Eucarida</taxon>
        <taxon>Decapoda</taxon>
        <taxon>Pleocyemata</taxon>
        <taxon>Brachyura</taxon>
        <taxon>Eubrachyura</taxon>
        <taxon>Portunoidea</taxon>
        <taxon>Portunidae</taxon>
        <taxon>Portuninae</taxon>
        <taxon>Portunus</taxon>
    </lineage>
</organism>
<dbReference type="Proteomes" id="UP000324222">
    <property type="component" value="Unassembled WGS sequence"/>
</dbReference>
<keyword evidence="2" id="KW-1185">Reference proteome</keyword>
<accession>A0A5B7GZF8</accession>